<evidence type="ECO:0000313" key="2">
    <source>
        <dbReference type="Proteomes" id="UP000475862"/>
    </source>
</evidence>
<reference evidence="1 2" key="1">
    <citation type="submission" date="2019-08" db="EMBL/GenBank/DDBJ databases">
        <title>The genome of the soybean aphid Biotype 1, its phylome, world population structure and adaptation to the North American continent.</title>
        <authorList>
            <person name="Giordano R."/>
            <person name="Donthu R.K."/>
            <person name="Hernandez A.G."/>
            <person name="Wright C.L."/>
            <person name="Zimin A.V."/>
        </authorList>
    </citation>
    <scope>NUCLEOTIDE SEQUENCE [LARGE SCALE GENOMIC DNA]</scope>
    <source>
        <tissue evidence="1">Whole aphids</tissue>
    </source>
</reference>
<dbReference type="InterPro" id="IPR029016">
    <property type="entry name" value="GAF-like_dom_sf"/>
</dbReference>
<comment type="caution">
    <text evidence="1">The sequence shown here is derived from an EMBL/GenBank/DDBJ whole genome shotgun (WGS) entry which is preliminary data.</text>
</comment>
<proteinExistence type="predicted"/>
<gene>
    <name evidence="1" type="ORF">AGLY_001460</name>
</gene>
<keyword evidence="2" id="KW-1185">Reference proteome</keyword>
<dbReference type="SUPFAM" id="SSF55781">
    <property type="entry name" value="GAF domain-like"/>
    <property type="match status" value="1"/>
</dbReference>
<dbReference type="EMBL" id="VYZN01000002">
    <property type="protein sequence ID" value="KAE9544281.1"/>
    <property type="molecule type" value="Genomic_DNA"/>
</dbReference>
<protein>
    <submittedName>
        <fullName evidence="1">Uncharacterized protein</fullName>
    </submittedName>
</protein>
<dbReference type="Proteomes" id="UP000475862">
    <property type="component" value="Unassembled WGS sequence"/>
</dbReference>
<organism evidence="1 2">
    <name type="scientific">Aphis glycines</name>
    <name type="common">Soybean aphid</name>
    <dbReference type="NCBI Taxonomy" id="307491"/>
    <lineage>
        <taxon>Eukaryota</taxon>
        <taxon>Metazoa</taxon>
        <taxon>Ecdysozoa</taxon>
        <taxon>Arthropoda</taxon>
        <taxon>Hexapoda</taxon>
        <taxon>Insecta</taxon>
        <taxon>Pterygota</taxon>
        <taxon>Neoptera</taxon>
        <taxon>Paraneoptera</taxon>
        <taxon>Hemiptera</taxon>
        <taxon>Sternorrhyncha</taxon>
        <taxon>Aphidomorpha</taxon>
        <taxon>Aphidoidea</taxon>
        <taxon>Aphididae</taxon>
        <taxon>Aphidini</taxon>
        <taxon>Aphis</taxon>
        <taxon>Aphis</taxon>
    </lineage>
</organism>
<evidence type="ECO:0000313" key="1">
    <source>
        <dbReference type="EMBL" id="KAE9544281.1"/>
    </source>
</evidence>
<dbReference type="AlphaFoldDB" id="A0A6G0U580"/>
<sequence length="272" mass="30898">MLIKNIKDNIRNSNFGFSVVDFDLLACKDVQTIDENNSVWLFQHSCSDNKFEGENDLPTGIISKVDNNGIKYIRFNVFTFWFPLDRESDLGYLQDFPSCFVSFSKIPSQLLEYLKNSMFIINNNINYELSEAVHKAKEEEIQIPFGVGVAGTVAETKQVVNIRNAYQIKKCVPLCSTASVNQCHIIEQCEYVHDIDIKLENREQVTNNVIKYGMTKSIKNIVGDSYIGQVTIIKDHDDIQMKLNQLVSSEFVIGRNASNATGTLTWELTSPE</sequence>
<accession>A0A6G0U580</accession>
<name>A0A6G0U580_APHGL</name>
<dbReference type="Gene3D" id="3.30.450.40">
    <property type="match status" value="1"/>
</dbReference>
<dbReference type="OrthoDB" id="74705at2759"/>